<feature type="region of interest" description="Disordered" evidence="1">
    <location>
        <begin position="34"/>
        <end position="73"/>
    </location>
</feature>
<feature type="region of interest" description="Disordered" evidence="1">
    <location>
        <begin position="1"/>
        <end position="20"/>
    </location>
</feature>
<keyword evidence="2" id="KW-0472">Membrane</keyword>
<evidence type="ECO:0000256" key="1">
    <source>
        <dbReference type="SAM" id="MobiDB-lite"/>
    </source>
</evidence>
<protein>
    <recommendedName>
        <fullName evidence="5">LITAF domain-containing protein</fullName>
    </recommendedName>
</protein>
<comment type="caution">
    <text evidence="3">The sequence shown here is derived from an EMBL/GenBank/DDBJ whole genome shotgun (WGS) entry which is preliminary data.</text>
</comment>
<reference evidence="3 4" key="1">
    <citation type="submission" date="2021-02" db="EMBL/GenBank/DDBJ databases">
        <title>Genome assembly of Pseudopithomyces chartarum.</title>
        <authorList>
            <person name="Jauregui R."/>
            <person name="Singh J."/>
            <person name="Voisey C."/>
        </authorList>
    </citation>
    <scope>NUCLEOTIDE SEQUENCE [LARGE SCALE GENOMIC DNA]</scope>
    <source>
        <strain evidence="3 4">AGR01</strain>
    </source>
</reference>
<keyword evidence="2" id="KW-1133">Transmembrane helix</keyword>
<dbReference type="AlphaFoldDB" id="A0AAN6LZP3"/>
<keyword evidence="4" id="KW-1185">Reference proteome</keyword>
<evidence type="ECO:0000256" key="2">
    <source>
        <dbReference type="SAM" id="Phobius"/>
    </source>
</evidence>
<evidence type="ECO:0008006" key="5">
    <source>
        <dbReference type="Google" id="ProtNLM"/>
    </source>
</evidence>
<evidence type="ECO:0000313" key="4">
    <source>
        <dbReference type="Proteomes" id="UP001280581"/>
    </source>
</evidence>
<sequence length="149" mass="16398">MSDSFKRIERPASGAAEDPAPAYDDINIVHLYGPSNGPSHSSSSGYTSVPQTDIEHHASVPIHTHNSLPPPLEQPQETLAQTIAGVFRPKPHLHCEECDRQAERRERLANKRHCCAMVALVFIMLFFCSMVLGIVIANAAARKARAHHD</sequence>
<dbReference type="EMBL" id="WVTA01000004">
    <property type="protein sequence ID" value="KAK3213745.1"/>
    <property type="molecule type" value="Genomic_DNA"/>
</dbReference>
<dbReference type="Proteomes" id="UP001280581">
    <property type="component" value="Unassembled WGS sequence"/>
</dbReference>
<organism evidence="3 4">
    <name type="scientific">Pseudopithomyces chartarum</name>
    <dbReference type="NCBI Taxonomy" id="1892770"/>
    <lineage>
        <taxon>Eukaryota</taxon>
        <taxon>Fungi</taxon>
        <taxon>Dikarya</taxon>
        <taxon>Ascomycota</taxon>
        <taxon>Pezizomycotina</taxon>
        <taxon>Dothideomycetes</taxon>
        <taxon>Pleosporomycetidae</taxon>
        <taxon>Pleosporales</taxon>
        <taxon>Massarineae</taxon>
        <taxon>Didymosphaeriaceae</taxon>
        <taxon>Pseudopithomyces</taxon>
    </lineage>
</organism>
<feature type="compositionally biased region" description="Basic and acidic residues" evidence="1">
    <location>
        <begin position="1"/>
        <end position="10"/>
    </location>
</feature>
<evidence type="ECO:0000313" key="3">
    <source>
        <dbReference type="EMBL" id="KAK3213745.1"/>
    </source>
</evidence>
<feature type="transmembrane region" description="Helical" evidence="2">
    <location>
        <begin position="114"/>
        <end position="141"/>
    </location>
</feature>
<feature type="compositionally biased region" description="Low complexity" evidence="1">
    <location>
        <begin position="34"/>
        <end position="50"/>
    </location>
</feature>
<proteinExistence type="predicted"/>
<keyword evidence="2" id="KW-0812">Transmembrane</keyword>
<name>A0AAN6LZP3_9PLEO</name>
<gene>
    <name evidence="3" type="ORF">GRF29_28g877901</name>
</gene>
<accession>A0AAN6LZP3</accession>